<keyword evidence="3" id="KW-1185">Reference proteome</keyword>
<reference evidence="2 3" key="1">
    <citation type="submission" date="2020-08" db="EMBL/GenBank/DDBJ databases">
        <title>Genome sequence of Acidovorax monticola KACC 19171T.</title>
        <authorList>
            <person name="Hyun D.-W."/>
            <person name="Bae J.-W."/>
        </authorList>
    </citation>
    <scope>NUCLEOTIDE SEQUENCE [LARGE SCALE GENOMIC DNA]</scope>
    <source>
        <strain evidence="2 3">KACC 19171</strain>
    </source>
</reference>
<organism evidence="2 3">
    <name type="scientific">Paenacidovorax monticola</name>
    <dbReference type="NCBI Taxonomy" id="1926868"/>
    <lineage>
        <taxon>Bacteria</taxon>
        <taxon>Pseudomonadati</taxon>
        <taxon>Pseudomonadota</taxon>
        <taxon>Betaproteobacteria</taxon>
        <taxon>Burkholderiales</taxon>
        <taxon>Comamonadaceae</taxon>
        <taxon>Paenacidovorax</taxon>
    </lineage>
</organism>
<dbReference type="KEGG" id="amon:H9L24_21445"/>
<feature type="domain" description="FlgO" evidence="1">
    <location>
        <begin position="44"/>
        <end position="170"/>
    </location>
</feature>
<sequence>MRPAPRRAFLATLGAVLALPGCARYYYGDQAAASGADLVEASQRAADALLLGAPLDPRQPVLVATLVSVDRLGESSRFGRLLSEQIAGRLTQRGLRVTELRLREHLAMQPAQGELLLSRELRDVSRAHEAQAVVVGTYAVSASQVFVSLKLVRPVGNEVVAAYDYAVPMDGNVRVLLAGR</sequence>
<gene>
    <name evidence="2" type="ORF">H9L24_21445</name>
</gene>
<evidence type="ECO:0000313" key="2">
    <source>
        <dbReference type="EMBL" id="QNP59340.1"/>
    </source>
</evidence>
<dbReference type="InterPro" id="IPR041215">
    <property type="entry name" value="FlgO_dom"/>
</dbReference>
<evidence type="ECO:0000313" key="3">
    <source>
        <dbReference type="Proteomes" id="UP000516057"/>
    </source>
</evidence>
<dbReference type="Pfam" id="PF17680">
    <property type="entry name" value="FlgO"/>
    <property type="match status" value="1"/>
</dbReference>
<name>A0A7H0HFM4_9BURK</name>
<protein>
    <recommendedName>
        <fullName evidence="1">FlgO domain-containing protein</fullName>
    </recommendedName>
</protein>
<proteinExistence type="predicted"/>
<dbReference type="Proteomes" id="UP000516057">
    <property type="component" value="Chromosome"/>
</dbReference>
<accession>A0A7H0HFM4</accession>
<dbReference type="RefSeq" id="WP_187736324.1">
    <property type="nucleotide sequence ID" value="NZ_CP060790.1"/>
</dbReference>
<dbReference type="EMBL" id="CP060790">
    <property type="protein sequence ID" value="QNP59340.1"/>
    <property type="molecule type" value="Genomic_DNA"/>
</dbReference>
<evidence type="ECO:0000259" key="1">
    <source>
        <dbReference type="Pfam" id="PF17680"/>
    </source>
</evidence>
<dbReference type="AlphaFoldDB" id="A0A7H0HFM4"/>